<evidence type="ECO:0000256" key="1">
    <source>
        <dbReference type="ARBA" id="ARBA00003291"/>
    </source>
</evidence>
<name>A0A6A4NDA8_LUPAL</name>
<dbReference type="AlphaFoldDB" id="A0A6A4NDA8"/>
<dbReference type="InterPro" id="IPR011992">
    <property type="entry name" value="EF-hand-dom_pair"/>
</dbReference>
<dbReference type="SMART" id="SM00054">
    <property type="entry name" value="EFh"/>
    <property type="match status" value="4"/>
</dbReference>
<dbReference type="GO" id="GO:0005737">
    <property type="term" value="C:cytoplasm"/>
    <property type="evidence" value="ECO:0007669"/>
    <property type="project" value="UniProtKB-ARBA"/>
</dbReference>
<keyword evidence="4" id="KW-0106">Calcium</keyword>
<feature type="region of interest" description="Disordered" evidence="5">
    <location>
        <begin position="1"/>
        <end position="65"/>
    </location>
</feature>
<keyword evidence="2" id="KW-0479">Metal-binding</keyword>
<dbReference type="GO" id="GO:0005509">
    <property type="term" value="F:calcium ion binding"/>
    <property type="evidence" value="ECO:0007669"/>
    <property type="project" value="InterPro"/>
</dbReference>
<organism evidence="6 7">
    <name type="scientific">Lupinus albus</name>
    <name type="common">White lupine</name>
    <name type="synonym">Lupinus termis</name>
    <dbReference type="NCBI Taxonomy" id="3870"/>
    <lineage>
        <taxon>Eukaryota</taxon>
        <taxon>Viridiplantae</taxon>
        <taxon>Streptophyta</taxon>
        <taxon>Embryophyta</taxon>
        <taxon>Tracheophyta</taxon>
        <taxon>Spermatophyta</taxon>
        <taxon>Magnoliopsida</taxon>
        <taxon>eudicotyledons</taxon>
        <taxon>Gunneridae</taxon>
        <taxon>Pentapetalae</taxon>
        <taxon>rosids</taxon>
        <taxon>fabids</taxon>
        <taxon>Fabales</taxon>
        <taxon>Fabaceae</taxon>
        <taxon>Papilionoideae</taxon>
        <taxon>50 kb inversion clade</taxon>
        <taxon>genistoids sensu lato</taxon>
        <taxon>core genistoids</taxon>
        <taxon>Genisteae</taxon>
        <taxon>Lupinus</taxon>
    </lineage>
</organism>
<protein>
    <submittedName>
        <fullName evidence="6">Putative EF-hand domain pair protein</fullName>
    </submittedName>
</protein>
<dbReference type="Pfam" id="PF13405">
    <property type="entry name" value="EF-hand_6"/>
    <property type="match status" value="1"/>
</dbReference>
<evidence type="ECO:0000256" key="5">
    <source>
        <dbReference type="SAM" id="MobiDB-lite"/>
    </source>
</evidence>
<dbReference type="PANTHER" id="PTHR10891">
    <property type="entry name" value="EF-HAND CALCIUM-BINDING DOMAIN CONTAINING PROTEIN"/>
    <property type="match status" value="1"/>
</dbReference>
<evidence type="ECO:0000256" key="2">
    <source>
        <dbReference type="ARBA" id="ARBA00022723"/>
    </source>
</evidence>
<dbReference type="EMBL" id="WOCE01000025">
    <property type="protein sequence ID" value="KAE9585249.1"/>
    <property type="molecule type" value="Genomic_DNA"/>
</dbReference>
<dbReference type="OrthoDB" id="26525at2759"/>
<dbReference type="PROSITE" id="PS00018">
    <property type="entry name" value="EF_HAND_1"/>
    <property type="match status" value="3"/>
</dbReference>
<comment type="caution">
    <text evidence="6">The sequence shown here is derived from an EMBL/GenBank/DDBJ whole genome shotgun (WGS) entry which is preliminary data.</text>
</comment>
<feature type="compositionally biased region" description="Low complexity" evidence="5">
    <location>
        <begin position="1"/>
        <end position="14"/>
    </location>
</feature>
<dbReference type="SUPFAM" id="SSF47473">
    <property type="entry name" value="EF-hand"/>
    <property type="match status" value="1"/>
</dbReference>
<dbReference type="PROSITE" id="PS50222">
    <property type="entry name" value="EF_HAND_2"/>
    <property type="match status" value="3"/>
</dbReference>
<accession>A0A6A4NDA8</accession>
<feature type="compositionally biased region" description="Polar residues" evidence="5">
    <location>
        <begin position="55"/>
        <end position="65"/>
    </location>
</feature>
<evidence type="ECO:0000313" key="6">
    <source>
        <dbReference type="EMBL" id="KAE9585249.1"/>
    </source>
</evidence>
<dbReference type="Pfam" id="PF13499">
    <property type="entry name" value="EF-hand_7"/>
    <property type="match status" value="1"/>
</dbReference>
<dbReference type="FunFam" id="1.10.238.10:FF:000089">
    <property type="entry name" value="calmodulin-like protein 3"/>
    <property type="match status" value="1"/>
</dbReference>
<reference evidence="7" key="1">
    <citation type="journal article" date="2020" name="Nat. Commun.">
        <title>Genome sequence of the cluster root forming white lupin.</title>
        <authorList>
            <person name="Hufnagel B."/>
            <person name="Marques A."/>
            <person name="Soriano A."/>
            <person name="Marques L."/>
            <person name="Divol F."/>
            <person name="Doumas P."/>
            <person name="Sallet E."/>
            <person name="Mancinotti D."/>
            <person name="Carrere S."/>
            <person name="Marande W."/>
            <person name="Arribat S."/>
            <person name="Keller J."/>
            <person name="Huneau C."/>
            <person name="Blein T."/>
            <person name="Aime D."/>
            <person name="Laguerre M."/>
            <person name="Taylor J."/>
            <person name="Schubert V."/>
            <person name="Nelson M."/>
            <person name="Geu-Flores F."/>
            <person name="Crespi M."/>
            <person name="Gallardo-Guerrero K."/>
            <person name="Delaux P.-M."/>
            <person name="Salse J."/>
            <person name="Berges H."/>
            <person name="Guyot R."/>
            <person name="Gouzy J."/>
            <person name="Peret B."/>
        </authorList>
    </citation>
    <scope>NUCLEOTIDE SEQUENCE [LARGE SCALE GENOMIC DNA]</scope>
    <source>
        <strain evidence="7">cv. Amiga</strain>
    </source>
</reference>
<evidence type="ECO:0000256" key="3">
    <source>
        <dbReference type="ARBA" id="ARBA00022737"/>
    </source>
</evidence>
<keyword evidence="3" id="KW-0677">Repeat</keyword>
<evidence type="ECO:0000313" key="7">
    <source>
        <dbReference type="Proteomes" id="UP000447434"/>
    </source>
</evidence>
<feature type="compositionally biased region" description="Low complexity" evidence="5">
    <location>
        <begin position="35"/>
        <end position="48"/>
    </location>
</feature>
<dbReference type="InterPro" id="IPR018247">
    <property type="entry name" value="EF_Hand_1_Ca_BS"/>
</dbReference>
<dbReference type="Proteomes" id="UP000447434">
    <property type="component" value="Chromosome 25"/>
</dbReference>
<feature type="compositionally biased region" description="Basic residues" evidence="5">
    <location>
        <begin position="15"/>
        <end position="26"/>
    </location>
</feature>
<evidence type="ECO:0000256" key="4">
    <source>
        <dbReference type="ARBA" id="ARBA00022837"/>
    </source>
</evidence>
<dbReference type="InterPro" id="IPR039647">
    <property type="entry name" value="EF_hand_pair_protein_CML-like"/>
</dbReference>
<proteinExistence type="predicted"/>
<dbReference type="Gene3D" id="1.10.238.10">
    <property type="entry name" value="EF-hand"/>
    <property type="match status" value="2"/>
</dbReference>
<sequence>MKLINSLNPKNLKLNPKRLFRSKKQRSTLSRSDPLSFGSGSLSSSSKSSTHKTETGPTGSLTPTSVLPHLSHDWTAISGDLHFDLANAFRFIDRDNDGVVSRNELEALLIRLAAAPEVAVMLSEVEFDGEGCITVEALMNRIGSGSGLVESPDELMEAFAVFDTDHDGRISAEELLRIFQVIGDERCTLEECRRMIESVDRNGDGFVCFEDFSRMMELQR</sequence>
<dbReference type="InterPro" id="IPR002048">
    <property type="entry name" value="EF_hand_dom"/>
</dbReference>
<dbReference type="CDD" id="cd00051">
    <property type="entry name" value="EFh"/>
    <property type="match status" value="1"/>
</dbReference>
<gene>
    <name evidence="6" type="ORF">Lalb_Chr25g0286981</name>
</gene>
<comment type="function">
    <text evidence="1">Potential calcium sensor.</text>
</comment>
<keyword evidence="7" id="KW-1185">Reference proteome</keyword>